<keyword evidence="7" id="KW-0969">Cilium</keyword>
<keyword evidence="7" id="KW-0282">Flagellum</keyword>
<gene>
    <name evidence="7" type="ORF">EX87_10265</name>
</gene>
<sequence length="130" mass="15164">MNQTAAQIYQQNQVKTASPGELTLMLYNGGIRFSKEAKMALEKQDVQKAHQSIIKVQDIIRELMVTLDQKVPISEQFMLMYDYMYNRTIEANLKKDGAIITEVEEFFVQFRDTWKQAMLIARRQPEGNQI</sequence>
<dbReference type="PIRSF" id="PIRSF039090">
    <property type="entry name" value="Flis"/>
    <property type="match status" value="1"/>
</dbReference>
<evidence type="ECO:0000256" key="6">
    <source>
        <dbReference type="PIRNR" id="PIRNR039090"/>
    </source>
</evidence>
<keyword evidence="3 6" id="KW-0963">Cytoplasm</keyword>
<dbReference type="SUPFAM" id="SSF101116">
    <property type="entry name" value="Flagellar export chaperone FliS"/>
    <property type="match status" value="1"/>
</dbReference>
<dbReference type="PANTHER" id="PTHR34773:SF1">
    <property type="entry name" value="FLAGELLAR SECRETION CHAPERONE FLIS"/>
    <property type="match status" value="1"/>
</dbReference>
<comment type="subcellular location">
    <subcellularLocation>
        <location evidence="1 6">Cytoplasm</location>
        <location evidence="1 6">Cytosol</location>
    </subcellularLocation>
</comment>
<evidence type="ECO:0000256" key="5">
    <source>
        <dbReference type="ARBA" id="ARBA00023186"/>
    </source>
</evidence>
<evidence type="ECO:0000256" key="3">
    <source>
        <dbReference type="ARBA" id="ARBA00022490"/>
    </source>
</evidence>
<evidence type="ECO:0000256" key="1">
    <source>
        <dbReference type="ARBA" id="ARBA00004514"/>
    </source>
</evidence>
<evidence type="ECO:0000256" key="4">
    <source>
        <dbReference type="ARBA" id="ARBA00022795"/>
    </source>
</evidence>
<comment type="similarity">
    <text evidence="2 6">Belongs to the FliS family.</text>
</comment>
<keyword evidence="7" id="KW-0966">Cell projection</keyword>
<protein>
    <recommendedName>
        <fullName evidence="6">Flagellar secretion chaperone FliS</fullName>
    </recommendedName>
</protein>
<dbReference type="GO" id="GO:0005829">
    <property type="term" value="C:cytosol"/>
    <property type="evidence" value="ECO:0007669"/>
    <property type="project" value="UniProtKB-SubCell"/>
</dbReference>
<dbReference type="AlphaFoldDB" id="A0A0F7EG54"/>
<dbReference type="GO" id="GO:0071973">
    <property type="term" value="P:bacterial-type flagellum-dependent cell motility"/>
    <property type="evidence" value="ECO:0007669"/>
    <property type="project" value="TreeGrafter"/>
</dbReference>
<name>A0A0F7EG54_BRELA</name>
<dbReference type="RefSeq" id="WP_031412974.1">
    <property type="nucleotide sequence ID" value="NZ_CP011074.1"/>
</dbReference>
<dbReference type="Pfam" id="PF02561">
    <property type="entry name" value="FliS"/>
    <property type="match status" value="1"/>
</dbReference>
<dbReference type="InterPro" id="IPR036584">
    <property type="entry name" value="FliS_sf"/>
</dbReference>
<keyword evidence="4 6" id="KW-1005">Bacterial flagellum biogenesis</keyword>
<accession>A0A0F7EG54</accession>
<keyword evidence="5" id="KW-0143">Chaperone</keyword>
<dbReference type="EMBL" id="CP011074">
    <property type="protein sequence ID" value="AKF93984.1"/>
    <property type="molecule type" value="Genomic_DNA"/>
</dbReference>
<evidence type="ECO:0000256" key="2">
    <source>
        <dbReference type="ARBA" id="ARBA00008787"/>
    </source>
</evidence>
<dbReference type="CDD" id="cd16098">
    <property type="entry name" value="FliS"/>
    <property type="match status" value="1"/>
</dbReference>
<proteinExistence type="inferred from homology"/>
<dbReference type="GO" id="GO:0044780">
    <property type="term" value="P:bacterial-type flagellum assembly"/>
    <property type="evidence" value="ECO:0007669"/>
    <property type="project" value="InterPro"/>
</dbReference>
<reference evidence="7" key="1">
    <citation type="submission" date="2015-03" db="EMBL/GenBank/DDBJ databases">
        <title>MIGS Cultured Bacterial/Archaeal sample from Brevibacillus laterosporus.</title>
        <authorList>
            <person name="Zeng D."/>
            <person name="Zhu L."/>
            <person name="Dong G."/>
            <person name="Ye W."/>
            <person name="Ren D."/>
            <person name="Wu L."/>
            <person name="Xu J."/>
            <person name="Li G."/>
            <person name="Guo L."/>
        </authorList>
    </citation>
    <scope>NUCLEOTIDE SEQUENCE</scope>
    <source>
        <strain evidence="7">B9</strain>
    </source>
</reference>
<dbReference type="InterPro" id="IPR003713">
    <property type="entry name" value="FliS"/>
</dbReference>
<dbReference type="NCBIfam" id="TIGR00208">
    <property type="entry name" value="fliS"/>
    <property type="match status" value="1"/>
</dbReference>
<dbReference type="Gene3D" id="1.20.120.340">
    <property type="entry name" value="Flagellar protein FliS"/>
    <property type="match status" value="1"/>
</dbReference>
<dbReference type="PANTHER" id="PTHR34773">
    <property type="entry name" value="FLAGELLAR SECRETION CHAPERONE FLIS"/>
    <property type="match status" value="1"/>
</dbReference>
<organism evidence="7">
    <name type="scientific">Brevibacillus laterosporus</name>
    <name type="common">Bacillus laterosporus</name>
    <dbReference type="NCBI Taxonomy" id="1465"/>
    <lineage>
        <taxon>Bacteria</taxon>
        <taxon>Bacillati</taxon>
        <taxon>Bacillota</taxon>
        <taxon>Bacilli</taxon>
        <taxon>Bacillales</taxon>
        <taxon>Paenibacillaceae</taxon>
        <taxon>Brevibacillus</taxon>
    </lineage>
</organism>
<evidence type="ECO:0000313" key="7">
    <source>
        <dbReference type="EMBL" id="AKF93984.1"/>
    </source>
</evidence>